<comment type="caution">
    <text evidence="2">The sequence shown here is derived from an EMBL/GenBank/DDBJ whole genome shotgun (WGS) entry which is preliminary data.</text>
</comment>
<keyword evidence="1" id="KW-0175">Coiled coil</keyword>
<evidence type="ECO:0000313" key="3">
    <source>
        <dbReference type="Proteomes" id="UP000613512"/>
    </source>
</evidence>
<dbReference type="EMBL" id="BMEY01000003">
    <property type="protein sequence ID" value="GGA66526.1"/>
    <property type="molecule type" value="Genomic_DNA"/>
</dbReference>
<proteinExistence type="predicted"/>
<sequence>MNDIAEELVKLLEDLNRKERKLDEISNTLQGIDDEIGSGPGYLYEPIIELELIIVKMLGGTRKNLSAFRELDDRNPLYLLEEGNITRQEFLKQIKRGIESDLTPDAVLSDDFSYED</sequence>
<reference evidence="2" key="1">
    <citation type="journal article" date="2014" name="Int. J. Syst. Evol. Microbiol.">
        <title>Complete genome sequence of Corynebacterium casei LMG S-19264T (=DSM 44701T), isolated from a smear-ripened cheese.</title>
        <authorList>
            <consortium name="US DOE Joint Genome Institute (JGI-PGF)"/>
            <person name="Walter F."/>
            <person name="Albersmeier A."/>
            <person name="Kalinowski J."/>
            <person name="Ruckert C."/>
        </authorList>
    </citation>
    <scope>NUCLEOTIDE SEQUENCE</scope>
    <source>
        <strain evidence="2">CGMCC 1.12408</strain>
    </source>
</reference>
<feature type="coiled-coil region" evidence="1">
    <location>
        <begin position="1"/>
        <end position="35"/>
    </location>
</feature>
<name>A0A916RUA8_9BACI</name>
<protein>
    <submittedName>
        <fullName evidence="2">Uncharacterized protein</fullName>
    </submittedName>
</protein>
<evidence type="ECO:0000256" key="1">
    <source>
        <dbReference type="SAM" id="Coils"/>
    </source>
</evidence>
<accession>A0A916RUA8</accession>
<evidence type="ECO:0000313" key="2">
    <source>
        <dbReference type="EMBL" id="GGA66526.1"/>
    </source>
</evidence>
<reference evidence="2" key="2">
    <citation type="submission" date="2020-09" db="EMBL/GenBank/DDBJ databases">
        <authorList>
            <person name="Sun Q."/>
            <person name="Zhou Y."/>
        </authorList>
    </citation>
    <scope>NUCLEOTIDE SEQUENCE</scope>
    <source>
        <strain evidence="2">CGMCC 1.12408</strain>
    </source>
</reference>
<organism evidence="2 3">
    <name type="scientific">Ornithinibacillus halotolerans</name>
    <dbReference type="NCBI Taxonomy" id="1274357"/>
    <lineage>
        <taxon>Bacteria</taxon>
        <taxon>Bacillati</taxon>
        <taxon>Bacillota</taxon>
        <taxon>Bacilli</taxon>
        <taxon>Bacillales</taxon>
        <taxon>Bacillaceae</taxon>
        <taxon>Ornithinibacillus</taxon>
    </lineage>
</organism>
<dbReference type="Proteomes" id="UP000613512">
    <property type="component" value="Unassembled WGS sequence"/>
</dbReference>
<gene>
    <name evidence="2" type="ORF">GCM10008025_07960</name>
</gene>
<keyword evidence="3" id="KW-1185">Reference proteome</keyword>
<dbReference type="AlphaFoldDB" id="A0A916RUA8"/>